<name>A0A1V9Y894_9STRA</name>
<keyword evidence="1" id="KW-1133">Transmembrane helix</keyword>
<dbReference type="AlphaFoldDB" id="A0A1V9Y894"/>
<organism evidence="2 3">
    <name type="scientific">Thraustotheca clavata</name>
    <dbReference type="NCBI Taxonomy" id="74557"/>
    <lineage>
        <taxon>Eukaryota</taxon>
        <taxon>Sar</taxon>
        <taxon>Stramenopiles</taxon>
        <taxon>Oomycota</taxon>
        <taxon>Saprolegniomycetes</taxon>
        <taxon>Saprolegniales</taxon>
        <taxon>Achlyaceae</taxon>
        <taxon>Thraustotheca</taxon>
    </lineage>
</organism>
<evidence type="ECO:0000313" key="2">
    <source>
        <dbReference type="EMBL" id="OQR81919.1"/>
    </source>
</evidence>
<feature type="transmembrane region" description="Helical" evidence="1">
    <location>
        <begin position="152"/>
        <end position="175"/>
    </location>
</feature>
<dbReference type="OrthoDB" id="10344862at2759"/>
<proteinExistence type="predicted"/>
<sequence length="177" mass="19481">MLKIPQTNSSLMPTISKKSAICGREEIFLASSVLLTTPGEIENTSAFNCWYTNHEYEWMLPDGTLLKISGRYFSSKALITASYPNQTDEIVIATLGKGLMVTIEAGVDAAAVLLLCRTWNHSQTDVRVSLLVTMYFFLTGILALAVHHTSPALPVLLLVSNICTFLGLILWILVFRG</sequence>
<keyword evidence="1" id="KW-0812">Transmembrane</keyword>
<accession>A0A1V9Y894</accession>
<keyword evidence="3" id="KW-1185">Reference proteome</keyword>
<dbReference type="Proteomes" id="UP000243217">
    <property type="component" value="Unassembled WGS sequence"/>
</dbReference>
<reference evidence="2 3" key="1">
    <citation type="journal article" date="2014" name="Genome Biol. Evol.">
        <title>The secreted proteins of Achlya hypogyna and Thraustotheca clavata identify the ancestral oomycete secretome and reveal gene acquisitions by horizontal gene transfer.</title>
        <authorList>
            <person name="Misner I."/>
            <person name="Blouin N."/>
            <person name="Leonard G."/>
            <person name="Richards T.A."/>
            <person name="Lane C.E."/>
        </authorList>
    </citation>
    <scope>NUCLEOTIDE SEQUENCE [LARGE SCALE GENOMIC DNA]</scope>
    <source>
        <strain evidence="2 3">ATCC 34112</strain>
    </source>
</reference>
<protein>
    <submittedName>
        <fullName evidence="2">Uncharacterized protein</fullName>
    </submittedName>
</protein>
<gene>
    <name evidence="2" type="ORF">THRCLA_11288</name>
</gene>
<evidence type="ECO:0000313" key="3">
    <source>
        <dbReference type="Proteomes" id="UP000243217"/>
    </source>
</evidence>
<feature type="transmembrane region" description="Helical" evidence="1">
    <location>
        <begin position="128"/>
        <end position="146"/>
    </location>
</feature>
<evidence type="ECO:0000256" key="1">
    <source>
        <dbReference type="SAM" id="Phobius"/>
    </source>
</evidence>
<keyword evidence="1" id="KW-0472">Membrane</keyword>
<comment type="caution">
    <text evidence="2">The sequence shown here is derived from an EMBL/GenBank/DDBJ whole genome shotgun (WGS) entry which is preliminary data.</text>
</comment>
<dbReference type="EMBL" id="JNBS01004870">
    <property type="protein sequence ID" value="OQR81919.1"/>
    <property type="molecule type" value="Genomic_DNA"/>
</dbReference>